<protein>
    <submittedName>
        <fullName evidence="1">Uncharacterized protein</fullName>
    </submittedName>
</protein>
<name>E3MV05_CAERE</name>
<dbReference type="Proteomes" id="UP000008281">
    <property type="component" value="Unassembled WGS sequence"/>
</dbReference>
<dbReference type="InParanoid" id="E3MV05"/>
<proteinExistence type="predicted"/>
<keyword evidence="2" id="KW-1185">Reference proteome</keyword>
<sequence>MGSHFTIRASPIIDKSWQLTSDNAGGVQALKDSVKIGAVAVTVIGGAVGGMVITSGDGKFNAKERADAAKGIGQIVSDIWNW</sequence>
<gene>
    <name evidence="1" type="ORF">CRE_20867</name>
</gene>
<reference evidence="1" key="1">
    <citation type="submission" date="2007-07" db="EMBL/GenBank/DDBJ databases">
        <title>PCAP assembly of the Caenorhabditis remanei genome.</title>
        <authorList>
            <consortium name="The Caenorhabditis remanei Sequencing Consortium"/>
            <person name="Wilson R.K."/>
        </authorList>
    </citation>
    <scope>NUCLEOTIDE SEQUENCE [LARGE SCALE GENOMIC DNA]</scope>
    <source>
        <strain evidence="1">PB4641</strain>
    </source>
</reference>
<dbReference type="AlphaFoldDB" id="E3MV05"/>
<dbReference type="HOGENOM" id="CLU_2560488_0_0_1"/>
<evidence type="ECO:0000313" key="1">
    <source>
        <dbReference type="EMBL" id="EFP10027.1"/>
    </source>
</evidence>
<accession>E3MV05</accession>
<evidence type="ECO:0000313" key="2">
    <source>
        <dbReference type="Proteomes" id="UP000008281"/>
    </source>
</evidence>
<dbReference type="EMBL" id="DS268481">
    <property type="protein sequence ID" value="EFP10027.1"/>
    <property type="molecule type" value="Genomic_DNA"/>
</dbReference>
<organism evidence="2">
    <name type="scientific">Caenorhabditis remanei</name>
    <name type="common">Caenorhabditis vulgaris</name>
    <dbReference type="NCBI Taxonomy" id="31234"/>
    <lineage>
        <taxon>Eukaryota</taxon>
        <taxon>Metazoa</taxon>
        <taxon>Ecdysozoa</taxon>
        <taxon>Nematoda</taxon>
        <taxon>Chromadorea</taxon>
        <taxon>Rhabditida</taxon>
        <taxon>Rhabditina</taxon>
        <taxon>Rhabditomorpha</taxon>
        <taxon>Rhabditoidea</taxon>
        <taxon>Rhabditidae</taxon>
        <taxon>Peloderinae</taxon>
        <taxon>Caenorhabditis</taxon>
    </lineage>
</organism>